<dbReference type="Proteomes" id="UP000283805">
    <property type="component" value="Unassembled WGS sequence"/>
</dbReference>
<accession>A0A3R7GHH8</accession>
<evidence type="ECO:0000259" key="4">
    <source>
        <dbReference type="SMART" id="SM00079"/>
    </source>
</evidence>
<dbReference type="Pfam" id="PF00497">
    <property type="entry name" value="SBP_bac_3"/>
    <property type="match status" value="1"/>
</dbReference>
<organism evidence="5 6">
    <name type="scientific">Halopiger aswanensis</name>
    <dbReference type="NCBI Taxonomy" id="148449"/>
    <lineage>
        <taxon>Archaea</taxon>
        <taxon>Methanobacteriati</taxon>
        <taxon>Methanobacteriota</taxon>
        <taxon>Stenosarchaea group</taxon>
        <taxon>Halobacteria</taxon>
        <taxon>Halobacteriales</taxon>
        <taxon>Natrialbaceae</taxon>
        <taxon>Halopiger</taxon>
    </lineage>
</organism>
<dbReference type="EMBL" id="RAPO01000003">
    <property type="protein sequence ID" value="RKD93955.1"/>
    <property type="molecule type" value="Genomic_DNA"/>
</dbReference>
<evidence type="ECO:0000259" key="3">
    <source>
        <dbReference type="SMART" id="SM00062"/>
    </source>
</evidence>
<sequence length="307" mass="32821">MVDETEQFDRRTYLKLTGTAGVTVTGLAGCLEDAGNGNGDESGNGNGDGGNGSGNGNGSDNDTDESDGSDGSSDMQIVAGTAPGFEPFEMTRDGELVGFDIDLLEAVVDETEYELAEWNEYEFDSLIPALENGNIDVIAAAMTITEDRQQSIAFTEPYYSANQSVLVQSGGDFAPEALEDLEDREVGAQSGTTGETVVQEQLIAEGLISDDQYTSYDNYVYAVQELERGLLDAIVIDEPVGATFADNRDVEVAFTFETGEEYGFGVQQDADDLEAALSEGIAAVRESGEYDEITQTWFDSDGTDSEE</sequence>
<dbReference type="SMART" id="SM00079">
    <property type="entry name" value="PBPe"/>
    <property type="match status" value="1"/>
</dbReference>
<evidence type="ECO:0000313" key="5">
    <source>
        <dbReference type="EMBL" id="RKD93955.1"/>
    </source>
</evidence>
<dbReference type="PANTHER" id="PTHR35936:SF17">
    <property type="entry name" value="ARGININE-BINDING EXTRACELLULAR PROTEIN ARTP"/>
    <property type="match status" value="1"/>
</dbReference>
<dbReference type="RefSeq" id="WP_120245933.1">
    <property type="nucleotide sequence ID" value="NZ_RAPO01000003.1"/>
</dbReference>
<feature type="domain" description="Ionotropic glutamate receptor C-terminal" evidence="4">
    <location>
        <begin position="76"/>
        <end position="300"/>
    </location>
</feature>
<dbReference type="InterPro" id="IPR001638">
    <property type="entry name" value="Solute-binding_3/MltF_N"/>
</dbReference>
<evidence type="ECO:0000256" key="1">
    <source>
        <dbReference type="ARBA" id="ARBA00022729"/>
    </source>
</evidence>
<dbReference type="GO" id="GO:0016020">
    <property type="term" value="C:membrane"/>
    <property type="evidence" value="ECO:0007669"/>
    <property type="project" value="InterPro"/>
</dbReference>
<dbReference type="Gene3D" id="3.40.190.10">
    <property type="entry name" value="Periplasmic binding protein-like II"/>
    <property type="match status" value="2"/>
</dbReference>
<dbReference type="OrthoDB" id="30671at2157"/>
<feature type="domain" description="Solute-binding protein family 3/N-terminal" evidence="3">
    <location>
        <begin position="76"/>
        <end position="301"/>
    </location>
</feature>
<feature type="compositionally biased region" description="Gly residues" evidence="2">
    <location>
        <begin position="36"/>
        <end position="57"/>
    </location>
</feature>
<dbReference type="InterPro" id="IPR001320">
    <property type="entry name" value="Iontro_rcpt_C"/>
</dbReference>
<proteinExistence type="predicted"/>
<gene>
    <name evidence="5" type="ORF">ATJ93_3590</name>
</gene>
<reference evidence="5 6" key="1">
    <citation type="submission" date="2018-09" db="EMBL/GenBank/DDBJ databases">
        <title>Genomic Encyclopedia of Archaeal and Bacterial Type Strains, Phase II (KMG-II): from individual species to whole genera.</title>
        <authorList>
            <person name="Goeker M."/>
        </authorList>
    </citation>
    <scope>NUCLEOTIDE SEQUENCE [LARGE SCALE GENOMIC DNA]</scope>
    <source>
        <strain evidence="5 6">DSM 13151</strain>
    </source>
</reference>
<name>A0A3R7GHH8_9EURY</name>
<dbReference type="PANTHER" id="PTHR35936">
    <property type="entry name" value="MEMBRANE-BOUND LYTIC MUREIN TRANSGLYCOSYLASE F"/>
    <property type="match status" value="1"/>
</dbReference>
<evidence type="ECO:0000256" key="2">
    <source>
        <dbReference type="SAM" id="MobiDB-lite"/>
    </source>
</evidence>
<evidence type="ECO:0000313" key="6">
    <source>
        <dbReference type="Proteomes" id="UP000283805"/>
    </source>
</evidence>
<dbReference type="SMART" id="SM00062">
    <property type="entry name" value="PBPb"/>
    <property type="match status" value="1"/>
</dbReference>
<protein>
    <submittedName>
        <fullName evidence="5">Amino acid ABC transporter substrate-binding protein (PAAT family)</fullName>
    </submittedName>
</protein>
<dbReference type="AlphaFoldDB" id="A0A3R7GHH8"/>
<feature type="region of interest" description="Disordered" evidence="2">
    <location>
        <begin position="34"/>
        <end position="79"/>
    </location>
</feature>
<comment type="caution">
    <text evidence="5">The sequence shown here is derived from an EMBL/GenBank/DDBJ whole genome shotgun (WGS) entry which is preliminary data.</text>
</comment>
<keyword evidence="6" id="KW-1185">Reference proteome</keyword>
<dbReference type="GO" id="GO:0015276">
    <property type="term" value="F:ligand-gated monoatomic ion channel activity"/>
    <property type="evidence" value="ECO:0007669"/>
    <property type="project" value="InterPro"/>
</dbReference>
<dbReference type="SUPFAM" id="SSF53850">
    <property type="entry name" value="Periplasmic binding protein-like II"/>
    <property type="match status" value="1"/>
</dbReference>
<keyword evidence="1" id="KW-0732">Signal</keyword>